<reference evidence="7" key="1">
    <citation type="submission" date="2016-10" db="EMBL/GenBank/DDBJ databases">
        <authorList>
            <person name="Varghese N."/>
            <person name="Submissions S."/>
        </authorList>
    </citation>
    <scope>NUCLEOTIDE SEQUENCE [LARGE SCALE GENOMIC DNA]</scope>
    <source>
        <strain evidence="7">DSM 21772</strain>
    </source>
</reference>
<dbReference type="STRING" id="412690.SAMN04489834_1978"/>
<dbReference type="CDD" id="cd07377">
    <property type="entry name" value="WHTH_GntR"/>
    <property type="match status" value="1"/>
</dbReference>
<dbReference type="SUPFAM" id="SSF46785">
    <property type="entry name" value="Winged helix' DNA-binding domain"/>
    <property type="match status" value="1"/>
</dbReference>
<evidence type="ECO:0000256" key="3">
    <source>
        <dbReference type="ARBA" id="ARBA00023125"/>
    </source>
</evidence>
<dbReference type="PANTHER" id="PTHR46577">
    <property type="entry name" value="HTH-TYPE TRANSCRIPTIONAL REGULATORY PROTEIN GABR"/>
    <property type="match status" value="1"/>
</dbReference>
<accession>A0A1H1UDE4</accession>
<proteinExistence type="predicted"/>
<sequence length="116" mass="12544">MLIRIDPTLSTPLFEQLAAGIRASVIDGRLTVGERLLPARELAGALDINVHTVLRAYQILREEGLLDMRPGRGAIVAGRIGQHAALAGAIHDLVDEAKLRNVSESALLSLIREAYK</sequence>
<dbReference type="OrthoDB" id="3192286at2"/>
<dbReference type="EMBL" id="LT629742">
    <property type="protein sequence ID" value="SDS70497.1"/>
    <property type="molecule type" value="Genomic_DNA"/>
</dbReference>
<evidence type="ECO:0000256" key="2">
    <source>
        <dbReference type="ARBA" id="ARBA00023015"/>
    </source>
</evidence>
<evidence type="ECO:0000256" key="1">
    <source>
        <dbReference type="ARBA" id="ARBA00022898"/>
    </source>
</evidence>
<gene>
    <name evidence="6" type="ORF">SAMN04489834_1978</name>
</gene>
<organism evidence="6 7">
    <name type="scientific">Microterricola viridarii</name>
    <dbReference type="NCBI Taxonomy" id="412690"/>
    <lineage>
        <taxon>Bacteria</taxon>
        <taxon>Bacillati</taxon>
        <taxon>Actinomycetota</taxon>
        <taxon>Actinomycetes</taxon>
        <taxon>Micrococcales</taxon>
        <taxon>Microbacteriaceae</taxon>
        <taxon>Microterricola</taxon>
    </lineage>
</organism>
<dbReference type="InterPro" id="IPR036390">
    <property type="entry name" value="WH_DNA-bd_sf"/>
</dbReference>
<keyword evidence="7" id="KW-1185">Reference proteome</keyword>
<evidence type="ECO:0000313" key="6">
    <source>
        <dbReference type="EMBL" id="SDS70497.1"/>
    </source>
</evidence>
<keyword evidence="3 6" id="KW-0238">DNA-binding</keyword>
<dbReference type="GO" id="GO:0003700">
    <property type="term" value="F:DNA-binding transcription factor activity"/>
    <property type="evidence" value="ECO:0007669"/>
    <property type="project" value="InterPro"/>
</dbReference>
<dbReference type="PANTHER" id="PTHR46577:SF1">
    <property type="entry name" value="HTH-TYPE TRANSCRIPTIONAL REGULATORY PROTEIN GABR"/>
    <property type="match status" value="1"/>
</dbReference>
<dbReference type="Proteomes" id="UP000181956">
    <property type="component" value="Chromosome I"/>
</dbReference>
<dbReference type="GO" id="GO:0003677">
    <property type="term" value="F:DNA binding"/>
    <property type="evidence" value="ECO:0007669"/>
    <property type="project" value="UniProtKB-KW"/>
</dbReference>
<dbReference type="InterPro" id="IPR000524">
    <property type="entry name" value="Tscrpt_reg_HTH_GntR"/>
</dbReference>
<dbReference type="InterPro" id="IPR036388">
    <property type="entry name" value="WH-like_DNA-bd_sf"/>
</dbReference>
<dbReference type="RefSeq" id="WP_083363885.1">
    <property type="nucleotide sequence ID" value="NZ_LT629742.1"/>
</dbReference>
<dbReference type="Gene3D" id="1.10.10.10">
    <property type="entry name" value="Winged helix-like DNA-binding domain superfamily/Winged helix DNA-binding domain"/>
    <property type="match status" value="1"/>
</dbReference>
<protein>
    <submittedName>
        <fullName evidence="6">DNA-binding transcriptional regulator YhcF, GntR family</fullName>
    </submittedName>
</protein>
<dbReference type="InterPro" id="IPR051446">
    <property type="entry name" value="HTH_trans_reg/aminotransferase"/>
</dbReference>
<name>A0A1H1UDE4_9MICO</name>
<dbReference type="SMART" id="SM00345">
    <property type="entry name" value="HTH_GNTR"/>
    <property type="match status" value="1"/>
</dbReference>
<evidence type="ECO:0000256" key="4">
    <source>
        <dbReference type="ARBA" id="ARBA00023163"/>
    </source>
</evidence>
<keyword evidence="2" id="KW-0805">Transcription regulation</keyword>
<keyword evidence="4" id="KW-0804">Transcription</keyword>
<evidence type="ECO:0000313" key="7">
    <source>
        <dbReference type="Proteomes" id="UP000181956"/>
    </source>
</evidence>
<feature type="domain" description="HTH gntR-type" evidence="5">
    <location>
        <begin position="11"/>
        <end position="79"/>
    </location>
</feature>
<dbReference type="Pfam" id="PF00392">
    <property type="entry name" value="GntR"/>
    <property type="match status" value="1"/>
</dbReference>
<dbReference type="AlphaFoldDB" id="A0A1H1UDE4"/>
<keyword evidence="1" id="KW-0663">Pyridoxal phosphate</keyword>
<evidence type="ECO:0000259" key="5">
    <source>
        <dbReference type="PROSITE" id="PS50949"/>
    </source>
</evidence>
<dbReference type="PROSITE" id="PS50949">
    <property type="entry name" value="HTH_GNTR"/>
    <property type="match status" value="1"/>
</dbReference>